<accession>A0A8R1HNN9</accession>
<evidence type="ECO:0000256" key="1">
    <source>
        <dbReference type="ARBA" id="ARBA00022614"/>
    </source>
</evidence>
<evidence type="ECO:0000313" key="5">
    <source>
        <dbReference type="Proteomes" id="UP000005237"/>
    </source>
</evidence>
<dbReference type="InterPro" id="IPR050836">
    <property type="entry name" value="SDS22/Internalin_LRR"/>
</dbReference>
<dbReference type="Proteomes" id="UP000005237">
    <property type="component" value="Unassembled WGS sequence"/>
</dbReference>
<keyword evidence="1" id="KW-0433">Leucine-rich repeat</keyword>
<evidence type="ECO:0000313" key="4">
    <source>
        <dbReference type="EnsemblMetazoa" id="CJA05700c.1"/>
    </source>
</evidence>
<keyword evidence="3" id="KW-0175">Coiled coil</keyword>
<reference evidence="4" key="2">
    <citation type="submission" date="2022-06" db="UniProtKB">
        <authorList>
            <consortium name="EnsemblMetazoa"/>
        </authorList>
    </citation>
    <scope>IDENTIFICATION</scope>
    <source>
        <strain evidence="4">DF5081</strain>
    </source>
</reference>
<name>A0A8R1HNN9_CAEJA</name>
<keyword evidence="5" id="KW-1185">Reference proteome</keyword>
<dbReference type="InterPro" id="IPR032675">
    <property type="entry name" value="LRR_dom_sf"/>
</dbReference>
<dbReference type="Gene3D" id="3.80.10.10">
    <property type="entry name" value="Ribonuclease Inhibitor"/>
    <property type="match status" value="2"/>
</dbReference>
<keyword evidence="2" id="KW-0677">Repeat</keyword>
<dbReference type="SUPFAM" id="SSF52058">
    <property type="entry name" value="L domain-like"/>
    <property type="match status" value="1"/>
</dbReference>
<dbReference type="PANTHER" id="PTHR46652">
    <property type="entry name" value="LEUCINE-RICH REPEAT AND IQ DOMAIN-CONTAINING PROTEIN 1-RELATED"/>
    <property type="match status" value="1"/>
</dbReference>
<dbReference type="PANTHER" id="PTHR46652:SF3">
    <property type="entry name" value="LEUCINE-RICH REPEAT-CONTAINING PROTEIN 9"/>
    <property type="match status" value="1"/>
</dbReference>
<reference evidence="5" key="1">
    <citation type="submission" date="2010-08" db="EMBL/GenBank/DDBJ databases">
        <authorList>
            <consortium name="Caenorhabditis japonica Sequencing Consortium"/>
            <person name="Wilson R.K."/>
        </authorList>
    </citation>
    <scope>NUCLEOTIDE SEQUENCE [LARGE SCALE GENOMIC DNA]</scope>
    <source>
        <strain evidence="5">DF5081</strain>
    </source>
</reference>
<feature type="coiled-coil region" evidence="3">
    <location>
        <begin position="396"/>
        <end position="423"/>
    </location>
</feature>
<dbReference type="EnsemblMetazoa" id="CJA05700c.1">
    <property type="protein sequence ID" value="CJA05700c.1"/>
    <property type="gene ID" value="WBGene00124904"/>
</dbReference>
<dbReference type="AlphaFoldDB" id="A0A8R1HNN9"/>
<evidence type="ECO:0000256" key="2">
    <source>
        <dbReference type="ARBA" id="ARBA00022737"/>
    </source>
</evidence>
<protein>
    <submittedName>
        <fullName evidence="4">Uncharacterized protein</fullName>
    </submittedName>
</protein>
<organism evidence="4 5">
    <name type="scientific">Caenorhabditis japonica</name>
    <dbReference type="NCBI Taxonomy" id="281687"/>
    <lineage>
        <taxon>Eukaryota</taxon>
        <taxon>Metazoa</taxon>
        <taxon>Ecdysozoa</taxon>
        <taxon>Nematoda</taxon>
        <taxon>Chromadorea</taxon>
        <taxon>Rhabditida</taxon>
        <taxon>Rhabditina</taxon>
        <taxon>Rhabditomorpha</taxon>
        <taxon>Rhabditoidea</taxon>
        <taxon>Rhabditidae</taxon>
        <taxon>Peloderinae</taxon>
        <taxon>Caenorhabditis</taxon>
    </lineage>
</organism>
<evidence type="ECO:0000256" key="3">
    <source>
        <dbReference type="SAM" id="Coils"/>
    </source>
</evidence>
<proteinExistence type="predicted"/>
<sequence>MLSLLLFESNCVCVVARKKNGRSHAFSCRKSIEKNNNYNYVTVIATALWPENVQHLDVSSNCFSSNKCLFPLTVLSSLRSLQSNPIVTPTNIAPNLFFAWIAHSFRFIESVDGDPIIESFVATFRPMVDTIYAEKLGKLAKFDEKYYKDLRLVEKHSGKIEHRLSCLSDALIAYRDAIPTKDAKKEIVKRFHEICTSNSKMVKTIKKSYTLLSDFSRALSKYRIACDMESCQTFQIRDASSEEIAMIAQALNYKCSMKNSYSIIIKSCSIIGDVTKIEPDHLFILEKDPCEKLFDLRTIIHLLDRHTRSDYIQNSVHLIRDFEILKKQAKDKTTVFFVPLVLSKMTASRGLTKFIDDDGLKTSSDMLVWSDVNLVAVLAVEIQPSGQLTTDQLRHMDQFEESYNEQLKKLNEMNIKLDVKEEKHQKRSEDPETSIEAINSQTSKIRKVSDFLANLSNLNGRACDKKLPFDWFTTRNPLEISLAYFDFKPIKEINELMIRLTALELCDQKLTKLAGIQDLVSLQYLSIRKNKFSSLKNCRHLRIHRNQIKSLKGIEFCVQLETLFINDNALKDRTELELLKTLPKLTHLDMSANPISATEGYRSKVMQSAQFLISLDRQIIPLEERHVNTMKLNTRGLSLELIEKICPQWKNKKELMICDQKIEQIILEKSQVEELSHVRLIDLSKNKLASVREISALNITNLILNNNCLKTIAVTDGQVLQPFQSLESLEISNNSINNTIILRMGIPLLLKLKFIKLSSNALSR</sequence>